<dbReference type="EMBL" id="CP047045">
    <property type="protein sequence ID" value="QGZ96359.1"/>
    <property type="molecule type" value="Genomic_DNA"/>
</dbReference>
<proteinExistence type="inferred from homology"/>
<dbReference type="AlphaFoldDB" id="A0A6I6MNT8"/>
<dbReference type="CDD" id="cd08896">
    <property type="entry name" value="SRPBCC_CalC_Aha1-like_3"/>
    <property type="match status" value="1"/>
</dbReference>
<dbReference type="InterPro" id="IPR013538">
    <property type="entry name" value="ASHA1/2-like_C"/>
</dbReference>
<dbReference type="SUPFAM" id="SSF55961">
    <property type="entry name" value="Bet v1-like"/>
    <property type="match status" value="1"/>
</dbReference>
<reference evidence="4" key="1">
    <citation type="submission" date="2019-12" db="EMBL/GenBank/DDBJ databases">
        <title>Complete genome of Terracaulis silvestris 0127_4.</title>
        <authorList>
            <person name="Vieira S."/>
            <person name="Riedel T."/>
            <person name="Sproer C."/>
            <person name="Pascual J."/>
            <person name="Boedeker C."/>
            <person name="Overmann J."/>
        </authorList>
    </citation>
    <scope>NUCLEOTIDE SEQUENCE [LARGE SCALE GENOMIC DNA]</scope>
    <source>
        <strain evidence="4">0127_4</strain>
    </source>
</reference>
<accession>A0A6I6MNT8</accession>
<feature type="domain" description="Activator of Hsp90 ATPase homologue 1/2-like C-terminal" evidence="2">
    <location>
        <begin position="12"/>
        <end position="148"/>
    </location>
</feature>
<dbReference type="RefSeq" id="WP_158767155.1">
    <property type="nucleotide sequence ID" value="NZ_CP047045.1"/>
</dbReference>
<dbReference type="Gene3D" id="3.30.530.20">
    <property type="match status" value="1"/>
</dbReference>
<keyword evidence="4" id="KW-1185">Reference proteome</keyword>
<sequence>MSHELKIELELDAPAEKLYRCYTDPKLLQQWFAPKPWTIKSVDSDVRPGGRFNFVMASPEGQEFPNKGLFLAVEPNKRLVTTDAITPDEFQPSGPFMVAEITFEDLGNGKTKYRAVARHWSEETKKQHEEMGFEPGWTQTARQLEALAKTI</sequence>
<protein>
    <submittedName>
        <fullName evidence="3">Activator of Hsp90 ATPase</fullName>
    </submittedName>
</protein>
<evidence type="ECO:0000259" key="2">
    <source>
        <dbReference type="Pfam" id="PF08327"/>
    </source>
</evidence>
<dbReference type="Proteomes" id="UP000431269">
    <property type="component" value="Chromosome"/>
</dbReference>
<gene>
    <name evidence="3" type="ORF">DSM104635_03218</name>
</gene>
<dbReference type="KEGG" id="tsv:DSM104635_03218"/>
<evidence type="ECO:0000256" key="1">
    <source>
        <dbReference type="ARBA" id="ARBA00006817"/>
    </source>
</evidence>
<organism evidence="3 4">
    <name type="scientific">Terricaulis silvestris</name>
    <dbReference type="NCBI Taxonomy" id="2686094"/>
    <lineage>
        <taxon>Bacteria</taxon>
        <taxon>Pseudomonadati</taxon>
        <taxon>Pseudomonadota</taxon>
        <taxon>Alphaproteobacteria</taxon>
        <taxon>Caulobacterales</taxon>
        <taxon>Caulobacteraceae</taxon>
        <taxon>Terricaulis</taxon>
    </lineage>
</organism>
<dbReference type="Pfam" id="PF08327">
    <property type="entry name" value="AHSA1"/>
    <property type="match status" value="1"/>
</dbReference>
<comment type="similarity">
    <text evidence="1">Belongs to the AHA1 family.</text>
</comment>
<evidence type="ECO:0000313" key="3">
    <source>
        <dbReference type="EMBL" id="QGZ96359.1"/>
    </source>
</evidence>
<evidence type="ECO:0000313" key="4">
    <source>
        <dbReference type="Proteomes" id="UP000431269"/>
    </source>
</evidence>
<name>A0A6I6MNT8_9CAUL</name>
<dbReference type="InterPro" id="IPR023393">
    <property type="entry name" value="START-like_dom_sf"/>
</dbReference>